<evidence type="ECO:0000256" key="3">
    <source>
        <dbReference type="ARBA" id="ARBA00023242"/>
    </source>
</evidence>
<feature type="region of interest" description="Disordered" evidence="5">
    <location>
        <begin position="213"/>
        <end position="326"/>
    </location>
</feature>
<feature type="compositionally biased region" description="Low complexity" evidence="5">
    <location>
        <begin position="307"/>
        <end position="326"/>
    </location>
</feature>
<dbReference type="SUPFAM" id="SSF54928">
    <property type="entry name" value="RNA-binding domain, RBD"/>
    <property type="match status" value="1"/>
</dbReference>
<name>B9W8D5_CANDC</name>
<dbReference type="InterPro" id="IPR012677">
    <property type="entry name" value="Nucleotide-bd_a/b_plait_sf"/>
</dbReference>
<evidence type="ECO:0000313" key="9">
    <source>
        <dbReference type="Proteomes" id="UP000002605"/>
    </source>
</evidence>
<dbReference type="Pfam" id="PF05383">
    <property type="entry name" value="La"/>
    <property type="match status" value="1"/>
</dbReference>
<evidence type="ECO:0000256" key="2">
    <source>
        <dbReference type="ARBA" id="ARBA00022884"/>
    </source>
</evidence>
<evidence type="ECO:0000313" key="7">
    <source>
        <dbReference type="CGD" id="CAL0000163746"/>
    </source>
</evidence>
<dbReference type="OrthoDB" id="439993at2759"/>
<dbReference type="SMART" id="SM00715">
    <property type="entry name" value="LA"/>
    <property type="match status" value="1"/>
</dbReference>
<dbReference type="SUPFAM" id="SSF46785">
    <property type="entry name" value="Winged helix' DNA-binding domain"/>
    <property type="match status" value="1"/>
</dbReference>
<feature type="domain" description="HTH La-type RNA-binding" evidence="6">
    <location>
        <begin position="5"/>
        <end position="95"/>
    </location>
</feature>
<dbReference type="PANTHER" id="PTHR22792:SF140">
    <property type="entry name" value="ACHILLES, ISOFORM A"/>
    <property type="match status" value="1"/>
</dbReference>
<reference evidence="8 9" key="1">
    <citation type="journal article" date="2009" name="Genome Res.">
        <title>Comparative genomics of the fungal pathogens Candida dubliniensis and Candida albicans.</title>
        <authorList>
            <person name="Jackson A.P."/>
            <person name="Gamble J.A."/>
            <person name="Yeomans T."/>
            <person name="Moran G.P."/>
            <person name="Saunders D."/>
            <person name="Harris D."/>
            <person name="Aslett M."/>
            <person name="Barrell J.F."/>
            <person name="Butler G."/>
            <person name="Citiulo F."/>
            <person name="Coleman D.C."/>
            <person name="de Groot P.W.J."/>
            <person name="Goodwin T.J."/>
            <person name="Quail M.A."/>
            <person name="McQuillan J."/>
            <person name="Munro C.A."/>
            <person name="Pain A."/>
            <person name="Poulter R.T."/>
            <person name="Rajandream M.A."/>
            <person name="Renauld H."/>
            <person name="Spiering M.J."/>
            <person name="Tivey A."/>
            <person name="Gow N.A.R."/>
            <person name="Barrell B."/>
            <person name="Sullivan D.J."/>
            <person name="Berriman M."/>
        </authorList>
    </citation>
    <scope>NUCLEOTIDE SEQUENCE [LARGE SCALE GENOMIC DNA]</scope>
    <source>
        <strain evidence="9">CD36 / ATCC MYA-646 / CBS 7987 / NCPF 3949 / NRRL Y-17841</strain>
    </source>
</reference>
<protein>
    <submittedName>
        <fullName evidence="8">RNA-binding La protein homologue, putative</fullName>
    </submittedName>
</protein>
<dbReference type="AlphaFoldDB" id="B9W8D5"/>
<dbReference type="InterPro" id="IPR045180">
    <property type="entry name" value="La_dom_prot"/>
</dbReference>
<dbReference type="Gene3D" id="1.10.10.10">
    <property type="entry name" value="Winged helix-like DNA-binding domain superfamily/Winged helix DNA-binding domain"/>
    <property type="match status" value="1"/>
</dbReference>
<dbReference type="VEuPathDB" id="FungiDB:CD36_06990"/>
<keyword evidence="9" id="KW-1185">Reference proteome</keyword>
<dbReference type="GeneID" id="8044897"/>
<feature type="compositionally biased region" description="Basic and acidic residues" evidence="5">
    <location>
        <begin position="248"/>
        <end position="305"/>
    </location>
</feature>
<dbReference type="Gene3D" id="3.30.70.330">
    <property type="match status" value="1"/>
</dbReference>
<dbReference type="InterPro" id="IPR002344">
    <property type="entry name" value="Lupus_La"/>
</dbReference>
<organism evidence="8 9">
    <name type="scientific">Candida dubliniensis (strain CD36 / ATCC MYA-646 / CBS 7987 / NCPF 3949 / NRRL Y-17841)</name>
    <name type="common">Yeast</name>
    <dbReference type="NCBI Taxonomy" id="573826"/>
    <lineage>
        <taxon>Eukaryota</taxon>
        <taxon>Fungi</taxon>
        <taxon>Dikarya</taxon>
        <taxon>Ascomycota</taxon>
        <taxon>Saccharomycotina</taxon>
        <taxon>Pichiomycetes</taxon>
        <taxon>Debaryomycetaceae</taxon>
        <taxon>Candida/Lodderomyces clade</taxon>
        <taxon>Candida</taxon>
    </lineage>
</organism>
<dbReference type="GO" id="GO:0005634">
    <property type="term" value="C:nucleus"/>
    <property type="evidence" value="ECO:0007669"/>
    <property type="project" value="UniProtKB-SubCell"/>
</dbReference>
<keyword evidence="3" id="KW-0539">Nucleus</keyword>
<proteinExistence type="predicted"/>
<dbReference type="GO" id="GO:1990904">
    <property type="term" value="C:ribonucleoprotein complex"/>
    <property type="evidence" value="ECO:0007669"/>
    <property type="project" value="InterPro"/>
</dbReference>
<dbReference type="HOGENOM" id="CLU_043291_0_1_1"/>
<dbReference type="InterPro" id="IPR036388">
    <property type="entry name" value="WH-like_DNA-bd_sf"/>
</dbReference>
<evidence type="ECO:0000256" key="1">
    <source>
        <dbReference type="ARBA" id="ARBA00004123"/>
    </source>
</evidence>
<dbReference type="CDD" id="cd08029">
    <property type="entry name" value="LA_like_fungal"/>
    <property type="match status" value="1"/>
</dbReference>
<comment type="subcellular location">
    <subcellularLocation>
        <location evidence="1">Nucleus</location>
    </subcellularLocation>
</comment>
<evidence type="ECO:0000313" key="8">
    <source>
        <dbReference type="EMBL" id="CAX45005.1"/>
    </source>
</evidence>
<keyword evidence="2 4" id="KW-0694">RNA-binding</keyword>
<dbReference type="KEGG" id="cdu:CD36_06990"/>
<dbReference type="PRINTS" id="PR00302">
    <property type="entry name" value="LUPUSLA"/>
</dbReference>
<evidence type="ECO:0000256" key="4">
    <source>
        <dbReference type="PROSITE-ProRule" id="PRU00332"/>
    </source>
</evidence>
<dbReference type="EMBL" id="FM992688">
    <property type="protein sequence ID" value="CAX45005.1"/>
    <property type="molecule type" value="Genomic_DNA"/>
</dbReference>
<dbReference type="InterPro" id="IPR035979">
    <property type="entry name" value="RBD_domain_sf"/>
</dbReference>
<gene>
    <name evidence="7" type="ordered locus">Cd36_06990</name>
    <name evidence="8" type="ORF">CD36_06990</name>
</gene>
<dbReference type="eggNOG" id="KOG0118">
    <property type="taxonomic scope" value="Eukaryota"/>
</dbReference>
<dbReference type="GO" id="GO:0003729">
    <property type="term" value="F:mRNA binding"/>
    <property type="evidence" value="ECO:0007669"/>
    <property type="project" value="TreeGrafter"/>
</dbReference>
<dbReference type="GO" id="GO:0006396">
    <property type="term" value="P:RNA processing"/>
    <property type="evidence" value="ECO:0007669"/>
    <property type="project" value="InterPro"/>
</dbReference>
<dbReference type="InterPro" id="IPR036390">
    <property type="entry name" value="WH_DNA-bd_sf"/>
</dbReference>
<dbReference type="CGD" id="CAL0000163746">
    <property type="gene designation" value="Cd36_06990"/>
</dbReference>
<dbReference type="PROSITE" id="PS50961">
    <property type="entry name" value="HTH_LA"/>
    <property type="match status" value="1"/>
</dbReference>
<dbReference type="RefSeq" id="XP_002417356.1">
    <property type="nucleotide sequence ID" value="XM_002417311.1"/>
</dbReference>
<dbReference type="PANTHER" id="PTHR22792">
    <property type="entry name" value="LUPUS LA PROTEIN-RELATED"/>
    <property type="match status" value="1"/>
</dbReference>
<evidence type="ECO:0000259" key="6">
    <source>
        <dbReference type="PROSITE" id="PS50961"/>
    </source>
</evidence>
<accession>B9W8D5</accession>
<evidence type="ECO:0000256" key="5">
    <source>
        <dbReference type="SAM" id="MobiDB-lite"/>
    </source>
</evidence>
<sequence>MTDFVYQGEDFDEKVRKQVEFYFSDSNLQTDKFLWKIYESNDGWVELKTILTFGRMRQYRPEEKVISALKDSEKLVLSANNDMIRRKDPLKDFNEVRNTRKRNTIHIEGFPKTLSQDDVENWVNEKVIVQLPKEKEVCSIRRIKSRAKKEFFGVVDIEFKTQEDAEFILNNVELSYPEGIISKQDAESLEKKDLLKKMTLLTFQEMRESGKRFGLNEVTKRRNSFNENHKGGNKKFKKGNNNGKGKNNKNENGEHKNGNDDKETKLEKVEEIDSAKEGTEEAKAADSGAKEAVPESKEEPVKEAAEATETTETIGTTGTTETAQEE</sequence>
<dbReference type="Proteomes" id="UP000002605">
    <property type="component" value="Chromosome 1"/>
</dbReference>
<dbReference type="InterPro" id="IPR006630">
    <property type="entry name" value="La_HTH"/>
</dbReference>